<proteinExistence type="predicted"/>
<dbReference type="GO" id="GO:0003676">
    <property type="term" value="F:nucleic acid binding"/>
    <property type="evidence" value="ECO:0007669"/>
    <property type="project" value="InterPro"/>
</dbReference>
<keyword evidence="1" id="KW-1185">Reference proteome</keyword>
<sequence>MAAKLTRFEPSGLLCVEHSRRKSVCETPPECGILEAALKKAWNEITLETLIKIVDNFPKQLKACIDAKGGHFE</sequence>
<dbReference type="AlphaFoldDB" id="A0A914C161"/>
<protein>
    <submittedName>
        <fullName evidence="2">Uncharacterized protein</fullName>
    </submittedName>
</protein>
<evidence type="ECO:0000313" key="2">
    <source>
        <dbReference type="WBParaSite" id="ACRNAN_Path_149.g531.t1"/>
    </source>
</evidence>
<accession>A0A914C161</accession>
<organism evidence="1 2">
    <name type="scientific">Acrobeloides nanus</name>
    <dbReference type="NCBI Taxonomy" id="290746"/>
    <lineage>
        <taxon>Eukaryota</taxon>
        <taxon>Metazoa</taxon>
        <taxon>Ecdysozoa</taxon>
        <taxon>Nematoda</taxon>
        <taxon>Chromadorea</taxon>
        <taxon>Rhabditida</taxon>
        <taxon>Tylenchina</taxon>
        <taxon>Cephalobomorpha</taxon>
        <taxon>Cephaloboidea</taxon>
        <taxon>Cephalobidae</taxon>
        <taxon>Acrobeloides</taxon>
    </lineage>
</organism>
<dbReference type="Gene3D" id="3.30.420.10">
    <property type="entry name" value="Ribonuclease H-like superfamily/Ribonuclease H"/>
    <property type="match status" value="1"/>
</dbReference>
<dbReference type="WBParaSite" id="ACRNAN_Path_149.g531.t1">
    <property type="protein sequence ID" value="ACRNAN_Path_149.g531.t1"/>
    <property type="gene ID" value="ACRNAN_Path_149.g531"/>
</dbReference>
<evidence type="ECO:0000313" key="1">
    <source>
        <dbReference type="Proteomes" id="UP000887540"/>
    </source>
</evidence>
<dbReference type="InterPro" id="IPR036397">
    <property type="entry name" value="RNaseH_sf"/>
</dbReference>
<reference evidence="2" key="1">
    <citation type="submission" date="2022-11" db="UniProtKB">
        <authorList>
            <consortium name="WormBaseParasite"/>
        </authorList>
    </citation>
    <scope>IDENTIFICATION</scope>
</reference>
<dbReference type="Proteomes" id="UP000887540">
    <property type="component" value="Unplaced"/>
</dbReference>
<name>A0A914C161_9BILA</name>